<accession>D3BS17</accession>
<dbReference type="Proteomes" id="UP000001396">
    <property type="component" value="Unassembled WGS sequence"/>
</dbReference>
<dbReference type="InParanoid" id="D3BS17"/>
<dbReference type="GeneID" id="31366278"/>
<dbReference type="EMBL" id="ADBJ01000051">
    <property type="protein sequence ID" value="EFA75754.1"/>
    <property type="molecule type" value="Genomic_DNA"/>
</dbReference>
<name>D3BS17_HETP5</name>
<dbReference type="AlphaFoldDB" id="D3BS17"/>
<keyword evidence="2" id="KW-1185">Reference proteome</keyword>
<gene>
    <name evidence="1" type="ORF">PPL_10809</name>
</gene>
<protein>
    <submittedName>
        <fullName evidence="1">Uncharacterized protein</fullName>
    </submittedName>
</protein>
<dbReference type="RefSeq" id="XP_020427888.1">
    <property type="nucleotide sequence ID" value="XM_020581572.1"/>
</dbReference>
<reference evidence="1 2" key="1">
    <citation type="journal article" date="2011" name="Genome Res.">
        <title>Phylogeny-wide analysis of social amoeba genomes highlights ancient origins for complex intercellular communication.</title>
        <authorList>
            <person name="Heidel A.J."/>
            <person name="Lawal H.M."/>
            <person name="Felder M."/>
            <person name="Schilde C."/>
            <person name="Helps N.R."/>
            <person name="Tunggal B."/>
            <person name="Rivero F."/>
            <person name="John U."/>
            <person name="Schleicher M."/>
            <person name="Eichinger L."/>
            <person name="Platzer M."/>
            <person name="Noegel A.A."/>
            <person name="Schaap P."/>
            <person name="Gloeckner G."/>
        </authorList>
    </citation>
    <scope>NUCLEOTIDE SEQUENCE [LARGE SCALE GENOMIC DNA]</scope>
    <source>
        <strain evidence="2">ATCC 26659 / Pp 5 / PN500</strain>
    </source>
</reference>
<organism evidence="1 2">
    <name type="scientific">Heterostelium pallidum (strain ATCC 26659 / Pp 5 / PN500)</name>
    <name type="common">Cellular slime mold</name>
    <name type="synonym">Polysphondylium pallidum</name>
    <dbReference type="NCBI Taxonomy" id="670386"/>
    <lineage>
        <taxon>Eukaryota</taxon>
        <taxon>Amoebozoa</taxon>
        <taxon>Evosea</taxon>
        <taxon>Eumycetozoa</taxon>
        <taxon>Dictyostelia</taxon>
        <taxon>Acytosteliales</taxon>
        <taxon>Acytosteliaceae</taxon>
        <taxon>Heterostelium</taxon>
    </lineage>
</organism>
<proteinExistence type="predicted"/>
<comment type="caution">
    <text evidence="1">The sequence shown here is derived from an EMBL/GenBank/DDBJ whole genome shotgun (WGS) entry which is preliminary data.</text>
</comment>
<sequence>MTIPYLHSKYCDLCTSSNNLPFEFVNRALAGPNVNGYRGNIHKRFLSITEAIEFMGLHGIMESNIQYYLEQKEKDLLEVKKEEYSEDASDTDYTDDLLVPLFGLSSTAWGVLIHIVSAVQPPVCCMNQCFYYQRFILLMFTPPRVISPDCRGYLFAIQFFYPVETSWRFYSLQLRSSLPTSIRHLNIANSEYDIDELFPD</sequence>
<evidence type="ECO:0000313" key="2">
    <source>
        <dbReference type="Proteomes" id="UP000001396"/>
    </source>
</evidence>
<evidence type="ECO:0000313" key="1">
    <source>
        <dbReference type="EMBL" id="EFA75754.1"/>
    </source>
</evidence>